<gene>
    <name evidence="3" type="ORF">EEDITHA_LOCUS7850</name>
</gene>
<evidence type="ECO:0000256" key="2">
    <source>
        <dbReference type="SAM" id="SignalP"/>
    </source>
</evidence>
<feature type="region of interest" description="Disordered" evidence="1">
    <location>
        <begin position="23"/>
        <end position="44"/>
    </location>
</feature>
<dbReference type="Proteomes" id="UP001153954">
    <property type="component" value="Unassembled WGS sequence"/>
</dbReference>
<keyword evidence="4" id="KW-1185">Reference proteome</keyword>
<feature type="signal peptide" evidence="2">
    <location>
        <begin position="1"/>
        <end position="20"/>
    </location>
</feature>
<evidence type="ECO:0000313" key="3">
    <source>
        <dbReference type="EMBL" id="CAH2092050.1"/>
    </source>
</evidence>
<name>A0AAU9TYA6_EUPED</name>
<accession>A0AAU9TYA6</accession>
<protein>
    <submittedName>
        <fullName evidence="3">Uncharacterized protein</fullName>
    </submittedName>
</protein>
<dbReference type="AlphaFoldDB" id="A0AAU9TYA6"/>
<keyword evidence="2" id="KW-0732">Signal</keyword>
<dbReference type="EMBL" id="CAKOGL010000011">
    <property type="protein sequence ID" value="CAH2092050.1"/>
    <property type="molecule type" value="Genomic_DNA"/>
</dbReference>
<proteinExistence type="predicted"/>
<feature type="chain" id="PRO_5043426352" evidence="2">
    <location>
        <begin position="21"/>
        <end position="71"/>
    </location>
</feature>
<reference evidence="3" key="1">
    <citation type="submission" date="2022-03" db="EMBL/GenBank/DDBJ databases">
        <authorList>
            <person name="Tunstrom K."/>
        </authorList>
    </citation>
    <scope>NUCLEOTIDE SEQUENCE</scope>
</reference>
<comment type="caution">
    <text evidence="3">The sequence shown here is derived from an EMBL/GenBank/DDBJ whole genome shotgun (WGS) entry which is preliminary data.</text>
</comment>
<organism evidence="3 4">
    <name type="scientific">Euphydryas editha</name>
    <name type="common">Edith's checkerspot</name>
    <dbReference type="NCBI Taxonomy" id="104508"/>
    <lineage>
        <taxon>Eukaryota</taxon>
        <taxon>Metazoa</taxon>
        <taxon>Ecdysozoa</taxon>
        <taxon>Arthropoda</taxon>
        <taxon>Hexapoda</taxon>
        <taxon>Insecta</taxon>
        <taxon>Pterygota</taxon>
        <taxon>Neoptera</taxon>
        <taxon>Endopterygota</taxon>
        <taxon>Lepidoptera</taxon>
        <taxon>Glossata</taxon>
        <taxon>Ditrysia</taxon>
        <taxon>Papilionoidea</taxon>
        <taxon>Nymphalidae</taxon>
        <taxon>Nymphalinae</taxon>
        <taxon>Euphydryas</taxon>
    </lineage>
</organism>
<evidence type="ECO:0000313" key="4">
    <source>
        <dbReference type="Proteomes" id="UP001153954"/>
    </source>
</evidence>
<evidence type="ECO:0000256" key="1">
    <source>
        <dbReference type="SAM" id="MobiDB-lite"/>
    </source>
</evidence>
<feature type="compositionally biased region" description="Low complexity" evidence="1">
    <location>
        <begin position="26"/>
        <end position="37"/>
    </location>
</feature>
<sequence>MARFVLYLLILVVLTVGILCADSNDTTPSPATTPKTPSETDKPDVIKDVLNAATDIPKAIAATCRDVSQIV</sequence>